<keyword evidence="4" id="KW-0456">Lyase</keyword>
<name>A0A6L6PMX8_9BURK</name>
<proteinExistence type="predicted"/>
<dbReference type="EMBL" id="WNKY01000026">
    <property type="protein sequence ID" value="MTV39987.1"/>
    <property type="molecule type" value="Genomic_DNA"/>
</dbReference>
<evidence type="ECO:0000259" key="5">
    <source>
        <dbReference type="Pfam" id="PF01370"/>
    </source>
</evidence>
<feature type="domain" description="NAD-dependent epimerase/dehydratase" evidence="5">
    <location>
        <begin position="31"/>
        <end position="274"/>
    </location>
</feature>
<keyword evidence="7" id="KW-1185">Reference proteome</keyword>
<comment type="caution">
    <text evidence="6">The sequence shown here is derived from an EMBL/GenBank/DDBJ whole genome shotgun (WGS) entry which is preliminary data.</text>
</comment>
<comment type="cofactor">
    <cofactor evidence="1">
        <name>NAD(+)</name>
        <dbReference type="ChEBI" id="CHEBI:57540"/>
    </cofactor>
</comment>
<dbReference type="Proteomes" id="UP000475582">
    <property type="component" value="Unassembled WGS sequence"/>
</dbReference>
<dbReference type="GO" id="GO:0048040">
    <property type="term" value="F:UDP-glucuronate decarboxylase activity"/>
    <property type="evidence" value="ECO:0007669"/>
    <property type="project" value="TreeGrafter"/>
</dbReference>
<sequence length="350" mass="37908">MGSRHPIETADMAAIVATPGLDWSRLAGQTVCITGASGFLPSYMVESLLYLNETRQLGIRVLAMVRNRAGFEQRYAHHAGRADLVCIEQDISLPFTLAERPDYIIHAASQASPKYYSTDPVGTLSANTLGTAALLELARASGSKGFLYFSSSEVYGAASKVPTAEQDYGTVDPTAVRACYAESKRMGENMCVSWHHQHGVPARIVRPFHTYGPRMQLDDGRVYADFVACILRNQPIALKSDGLATRSFCYSADAVAGFWKVLLDGESGQAYNIGNPDGEISMRGLGQLLVGLYPEKGLSVSFVERQQGDHYLASAVQRGAPDIAKAQALGWTPATSVADGFRRTIESYLP</sequence>
<reference evidence="6 7" key="1">
    <citation type="submission" date="2019-11" db="EMBL/GenBank/DDBJ databases">
        <title>Type strains purchased from KCTC, JCM and DSMZ.</title>
        <authorList>
            <person name="Lu H."/>
        </authorList>
    </citation>
    <scope>NUCLEOTIDE SEQUENCE [LARGE SCALE GENOMIC DNA]</scope>
    <source>
        <strain evidence="6 7">KCTC 22382</strain>
    </source>
</reference>
<evidence type="ECO:0000256" key="2">
    <source>
        <dbReference type="ARBA" id="ARBA00022793"/>
    </source>
</evidence>
<dbReference type="SUPFAM" id="SSF51735">
    <property type="entry name" value="NAD(P)-binding Rossmann-fold domains"/>
    <property type="match status" value="1"/>
</dbReference>
<evidence type="ECO:0000256" key="1">
    <source>
        <dbReference type="ARBA" id="ARBA00001911"/>
    </source>
</evidence>
<dbReference type="OrthoDB" id="9769113at2"/>
<dbReference type="GO" id="GO:0005737">
    <property type="term" value="C:cytoplasm"/>
    <property type="evidence" value="ECO:0007669"/>
    <property type="project" value="TreeGrafter"/>
</dbReference>
<evidence type="ECO:0000313" key="7">
    <source>
        <dbReference type="Proteomes" id="UP000475582"/>
    </source>
</evidence>
<keyword evidence="3" id="KW-0520">NAD</keyword>
<accession>A0A6L6PMX8</accession>
<gene>
    <name evidence="6" type="ORF">GM676_20690</name>
</gene>
<keyword evidence="2" id="KW-0210">Decarboxylase</keyword>
<dbReference type="Gene3D" id="3.40.50.720">
    <property type="entry name" value="NAD(P)-binding Rossmann-like Domain"/>
    <property type="match status" value="1"/>
</dbReference>
<dbReference type="RefSeq" id="WP_155465781.1">
    <property type="nucleotide sequence ID" value="NZ_WNKY01000026.1"/>
</dbReference>
<evidence type="ECO:0000313" key="6">
    <source>
        <dbReference type="EMBL" id="MTV39987.1"/>
    </source>
</evidence>
<dbReference type="GO" id="GO:0070403">
    <property type="term" value="F:NAD+ binding"/>
    <property type="evidence" value="ECO:0007669"/>
    <property type="project" value="InterPro"/>
</dbReference>
<dbReference type="GO" id="GO:0042732">
    <property type="term" value="P:D-xylose metabolic process"/>
    <property type="evidence" value="ECO:0007669"/>
    <property type="project" value="InterPro"/>
</dbReference>
<dbReference type="InterPro" id="IPR001509">
    <property type="entry name" value="Epimerase_deHydtase"/>
</dbReference>
<evidence type="ECO:0000256" key="4">
    <source>
        <dbReference type="ARBA" id="ARBA00023239"/>
    </source>
</evidence>
<dbReference type="InterPro" id="IPR036291">
    <property type="entry name" value="NAD(P)-bd_dom_sf"/>
</dbReference>
<dbReference type="PANTHER" id="PTHR43078:SF7">
    <property type="entry name" value="UDP-GLUCURONATE DECARBOXYLASE"/>
    <property type="match status" value="1"/>
</dbReference>
<protein>
    <submittedName>
        <fullName evidence="6">NAD-dependent epimerase/dehydratase family protein</fullName>
    </submittedName>
</protein>
<dbReference type="Pfam" id="PF01370">
    <property type="entry name" value="Epimerase"/>
    <property type="match status" value="1"/>
</dbReference>
<evidence type="ECO:0000256" key="3">
    <source>
        <dbReference type="ARBA" id="ARBA00023027"/>
    </source>
</evidence>
<dbReference type="InterPro" id="IPR044516">
    <property type="entry name" value="UXS-like"/>
</dbReference>
<dbReference type="PANTHER" id="PTHR43078">
    <property type="entry name" value="UDP-GLUCURONIC ACID DECARBOXYLASE-RELATED"/>
    <property type="match status" value="1"/>
</dbReference>
<dbReference type="AlphaFoldDB" id="A0A6L6PMX8"/>
<organism evidence="6 7">
    <name type="scientific">Duganella radicis</name>
    <dbReference type="NCBI Taxonomy" id="551988"/>
    <lineage>
        <taxon>Bacteria</taxon>
        <taxon>Pseudomonadati</taxon>
        <taxon>Pseudomonadota</taxon>
        <taxon>Betaproteobacteria</taxon>
        <taxon>Burkholderiales</taxon>
        <taxon>Oxalobacteraceae</taxon>
        <taxon>Telluria group</taxon>
        <taxon>Duganella</taxon>
    </lineage>
</organism>